<keyword evidence="2" id="KW-1185">Reference proteome</keyword>
<dbReference type="WBParaSite" id="Hba_04886">
    <property type="protein sequence ID" value="Hba_04886"/>
    <property type="gene ID" value="Hba_04886"/>
</dbReference>
<reference evidence="3" key="1">
    <citation type="submission" date="2016-11" db="UniProtKB">
        <authorList>
            <consortium name="WormBaseParasite"/>
        </authorList>
    </citation>
    <scope>IDENTIFICATION</scope>
</reference>
<evidence type="ECO:0000256" key="1">
    <source>
        <dbReference type="SAM" id="Phobius"/>
    </source>
</evidence>
<protein>
    <submittedName>
        <fullName evidence="3">Lipase domain-containing protein</fullName>
    </submittedName>
</protein>
<keyword evidence="1" id="KW-0472">Membrane</keyword>
<feature type="transmembrane region" description="Helical" evidence="1">
    <location>
        <begin position="369"/>
        <end position="385"/>
    </location>
</feature>
<feature type="transmembrane region" description="Helical" evidence="1">
    <location>
        <begin position="527"/>
        <end position="546"/>
    </location>
</feature>
<feature type="transmembrane region" description="Helical" evidence="1">
    <location>
        <begin position="495"/>
        <end position="515"/>
    </location>
</feature>
<feature type="transmembrane region" description="Helical" evidence="1">
    <location>
        <begin position="406"/>
        <end position="424"/>
    </location>
</feature>
<sequence>MSLLLCRVSSMAYVGKYAGPNSTPENSSRILEDYLSNRTVNRCLDNWNKYLWGAIVILFLINAIFLIAGKLGTTSKVLICCCFKNIDDLSIFEYHYVYYSLDCNKVQTRICKFERFCYTTSNEKIKQWNLLALITKHLTRKPSTSVQFDIGFEDFLANQISLPPTITFSGISITSCKRRHSTTKELLKTPSKNSSVPGRQNSIYYFSQLQPGSVVVVVHNISHAKGVFQLGLPWEGVIAYFQATWFWEPVLMLVHTSRGFQKWTTSQWTMSQCGVVTFLAANNLDFIFKFDWDIKKIFLLFYFLFVTLLYLLIIHVKLIHASKIIRILQVFCYLFNKRSIDCFIFIVIREVFTIFDCICFIIVFHDSKIIIIFYIFILLYLIRIFKQTSFHFVSHWRPSLGRTSRLACSVSITNLYSFVFWLHYCEYILSLCKRTKLKVYYYLIYLVGNDYLYFHFLKLQKSLKFSLHLFFKYSGKLNGITSIFAYSYIQSFSLINFSLYTHTIILDVILILLFMDHSPQYYRANTLAVILICKVINNCLFFKLYAQYHFQTKFFICRYTYIMSFTNGY</sequence>
<organism evidence="2 3">
    <name type="scientific">Heterorhabditis bacteriophora</name>
    <name type="common">Entomopathogenic nematode worm</name>
    <dbReference type="NCBI Taxonomy" id="37862"/>
    <lineage>
        <taxon>Eukaryota</taxon>
        <taxon>Metazoa</taxon>
        <taxon>Ecdysozoa</taxon>
        <taxon>Nematoda</taxon>
        <taxon>Chromadorea</taxon>
        <taxon>Rhabditida</taxon>
        <taxon>Rhabditina</taxon>
        <taxon>Rhabditomorpha</taxon>
        <taxon>Strongyloidea</taxon>
        <taxon>Heterorhabditidae</taxon>
        <taxon>Heterorhabditis</taxon>
    </lineage>
</organism>
<dbReference type="AlphaFoldDB" id="A0A1I7WIP2"/>
<feature type="transmembrane region" description="Helical" evidence="1">
    <location>
        <begin position="300"/>
        <end position="319"/>
    </location>
</feature>
<keyword evidence="1" id="KW-1133">Transmembrane helix</keyword>
<feature type="transmembrane region" description="Helical" evidence="1">
    <location>
        <begin position="50"/>
        <end position="68"/>
    </location>
</feature>
<evidence type="ECO:0000313" key="3">
    <source>
        <dbReference type="WBParaSite" id="Hba_04886"/>
    </source>
</evidence>
<feature type="transmembrane region" description="Helical" evidence="1">
    <location>
        <begin position="340"/>
        <end position="363"/>
    </location>
</feature>
<dbReference type="Proteomes" id="UP000095283">
    <property type="component" value="Unplaced"/>
</dbReference>
<evidence type="ECO:0000313" key="2">
    <source>
        <dbReference type="Proteomes" id="UP000095283"/>
    </source>
</evidence>
<name>A0A1I7WIP2_HETBA</name>
<keyword evidence="1" id="KW-0812">Transmembrane</keyword>
<feature type="transmembrane region" description="Helical" evidence="1">
    <location>
        <begin position="439"/>
        <end position="457"/>
    </location>
</feature>
<accession>A0A1I7WIP2</accession>
<proteinExistence type="predicted"/>